<keyword evidence="5" id="KW-1185">Reference proteome</keyword>
<proteinExistence type="predicted"/>
<evidence type="ECO:0000256" key="1">
    <source>
        <dbReference type="SAM" id="MobiDB-lite"/>
    </source>
</evidence>
<feature type="compositionally biased region" description="Low complexity" evidence="1">
    <location>
        <begin position="89"/>
        <end position="99"/>
    </location>
</feature>
<feature type="transmembrane region" description="Helical" evidence="2">
    <location>
        <begin position="6"/>
        <end position="29"/>
    </location>
</feature>
<reference evidence="4" key="1">
    <citation type="submission" date="2021-06" db="EMBL/GenBank/DDBJ databases">
        <authorList>
            <person name="Criscuolo A."/>
        </authorList>
    </citation>
    <scope>NUCLEOTIDE SEQUENCE</scope>
    <source>
        <strain evidence="4">CIP111803</strain>
    </source>
</reference>
<organism evidence="4 5">
    <name type="scientific">Leucobacter soli</name>
    <dbReference type="NCBI Taxonomy" id="2812850"/>
    <lineage>
        <taxon>Bacteria</taxon>
        <taxon>Bacillati</taxon>
        <taxon>Actinomycetota</taxon>
        <taxon>Actinomycetes</taxon>
        <taxon>Micrococcales</taxon>
        <taxon>Microbacteriaceae</taxon>
        <taxon>Leucobacter</taxon>
    </lineage>
</organism>
<dbReference type="RefSeq" id="WP_218114698.1">
    <property type="nucleotide sequence ID" value="NZ_CAJVAP010000010.1"/>
</dbReference>
<feature type="region of interest" description="Disordered" evidence="1">
    <location>
        <begin position="42"/>
        <end position="99"/>
    </location>
</feature>
<dbReference type="PROSITE" id="PS50006">
    <property type="entry name" value="FHA_DOMAIN"/>
    <property type="match status" value="1"/>
</dbReference>
<dbReference type="Pfam" id="PF16697">
    <property type="entry name" value="Yop-YscD_cpl"/>
    <property type="match status" value="1"/>
</dbReference>
<keyword evidence="2" id="KW-0812">Transmembrane</keyword>
<name>A0A916NNI1_9MICO</name>
<evidence type="ECO:0000259" key="3">
    <source>
        <dbReference type="PROSITE" id="PS50006"/>
    </source>
</evidence>
<dbReference type="Proteomes" id="UP000693892">
    <property type="component" value="Unassembled WGS sequence"/>
</dbReference>
<sequence length="212" mass="21286">MNSELTLLILRTGFLLVLWLFIFAIVYALRSDLFGAPVRRLPSESGGAAASSPPAPASPAASAQQTAEAPSMQAPAPAGSPLSTPPITPSGGALPSAGPAGGALPAGVASGAGADGPARRLVITSGVAAGTSVPLDEDTLTIGRSSGSSLVIVDEYTSTYHARLSRNGDHWLLTDLDSTNGTKMNGARVTGTVIAPANTPITIGTTTFELRP</sequence>
<keyword evidence="2" id="KW-1133">Transmembrane helix</keyword>
<dbReference type="AlphaFoldDB" id="A0A916NNI1"/>
<dbReference type="EMBL" id="CAJVAP010000010">
    <property type="protein sequence ID" value="CAG7608017.1"/>
    <property type="molecule type" value="Genomic_DNA"/>
</dbReference>
<evidence type="ECO:0000313" key="4">
    <source>
        <dbReference type="EMBL" id="CAG7608017.1"/>
    </source>
</evidence>
<dbReference type="SMART" id="SM00240">
    <property type="entry name" value="FHA"/>
    <property type="match status" value="1"/>
</dbReference>
<feature type="compositionally biased region" description="Low complexity" evidence="1">
    <location>
        <begin position="43"/>
        <end position="71"/>
    </location>
</feature>
<comment type="caution">
    <text evidence="4">The sequence shown here is derived from an EMBL/GenBank/DDBJ whole genome shotgun (WGS) entry which is preliminary data.</text>
</comment>
<keyword evidence="2" id="KW-0472">Membrane</keyword>
<dbReference type="InterPro" id="IPR000253">
    <property type="entry name" value="FHA_dom"/>
</dbReference>
<protein>
    <recommendedName>
        <fullName evidence="3">FHA domain-containing protein</fullName>
    </recommendedName>
</protein>
<evidence type="ECO:0000313" key="5">
    <source>
        <dbReference type="Proteomes" id="UP000693892"/>
    </source>
</evidence>
<evidence type="ECO:0000256" key="2">
    <source>
        <dbReference type="SAM" id="Phobius"/>
    </source>
</evidence>
<gene>
    <name evidence="4" type="ORF">LEUCIP111803_01073</name>
</gene>
<feature type="domain" description="FHA" evidence="3">
    <location>
        <begin position="140"/>
        <end position="189"/>
    </location>
</feature>
<accession>A0A916NNI1</accession>
<dbReference type="InterPro" id="IPR032030">
    <property type="entry name" value="YscD_cytoplasmic_dom"/>
</dbReference>